<gene>
    <name evidence="2" type="ORF">METZ01_LOCUS121198</name>
</gene>
<proteinExistence type="predicted"/>
<accession>A0A381XUA1</accession>
<protein>
    <recommendedName>
        <fullName evidence="3">Copper resistance protein D domain-containing protein</fullName>
    </recommendedName>
</protein>
<keyword evidence="1" id="KW-0812">Transmembrane</keyword>
<dbReference type="AlphaFoldDB" id="A0A381XUA1"/>
<feature type="transmembrane region" description="Helical" evidence="1">
    <location>
        <begin position="84"/>
        <end position="102"/>
    </location>
</feature>
<organism evidence="2">
    <name type="scientific">marine metagenome</name>
    <dbReference type="NCBI Taxonomy" id="408172"/>
    <lineage>
        <taxon>unclassified sequences</taxon>
        <taxon>metagenomes</taxon>
        <taxon>ecological metagenomes</taxon>
    </lineage>
</organism>
<evidence type="ECO:0000256" key="1">
    <source>
        <dbReference type="SAM" id="Phobius"/>
    </source>
</evidence>
<feature type="transmembrane region" description="Helical" evidence="1">
    <location>
        <begin position="148"/>
        <end position="165"/>
    </location>
</feature>
<keyword evidence="1" id="KW-0472">Membrane</keyword>
<keyword evidence="1" id="KW-1133">Transmembrane helix</keyword>
<dbReference type="EMBL" id="UINC01016411">
    <property type="protein sequence ID" value="SVA68344.1"/>
    <property type="molecule type" value="Genomic_DNA"/>
</dbReference>
<feature type="transmembrane region" description="Helical" evidence="1">
    <location>
        <begin position="12"/>
        <end position="31"/>
    </location>
</feature>
<feature type="transmembrane region" description="Helical" evidence="1">
    <location>
        <begin position="52"/>
        <end position="72"/>
    </location>
</feature>
<evidence type="ECO:0008006" key="3">
    <source>
        <dbReference type="Google" id="ProtNLM"/>
    </source>
</evidence>
<reference evidence="2" key="1">
    <citation type="submission" date="2018-05" db="EMBL/GenBank/DDBJ databases">
        <authorList>
            <person name="Lanie J.A."/>
            <person name="Ng W.-L."/>
            <person name="Kazmierczak K.M."/>
            <person name="Andrzejewski T.M."/>
            <person name="Davidsen T.M."/>
            <person name="Wayne K.J."/>
            <person name="Tettelin H."/>
            <person name="Glass J.I."/>
            <person name="Rusch D."/>
            <person name="Podicherti R."/>
            <person name="Tsui H.-C.T."/>
            <person name="Winkler M.E."/>
        </authorList>
    </citation>
    <scope>NUCLEOTIDE SEQUENCE</scope>
</reference>
<evidence type="ECO:0000313" key="2">
    <source>
        <dbReference type="EMBL" id="SVA68344.1"/>
    </source>
</evidence>
<feature type="transmembrane region" description="Helical" evidence="1">
    <location>
        <begin position="123"/>
        <end position="142"/>
    </location>
</feature>
<sequence>MNIQIHNVLAFFHVVFFVYAIGGDIAVYFIGQYMTRDQLSIEERLRVRSMRFLVDMSARTSLVLLLPIGFNLAISFGSPIKGNVLYLIWTASFLWLCLVWQVHFKRGTPLGELLKKIDLSIRYLLAAILIGFGAYCLLTNTLITTDWLALKIVLFGAILLNGIWIRSIVGSWQDAVDLVLAGDTSRTRGEELIKKNQAMLNKAALLIWVLVVAMAFLGQVKPF</sequence>
<name>A0A381XUA1_9ZZZZ</name>
<feature type="transmembrane region" description="Helical" evidence="1">
    <location>
        <begin position="203"/>
        <end position="220"/>
    </location>
</feature>